<feature type="compositionally biased region" description="Low complexity" evidence="1">
    <location>
        <begin position="778"/>
        <end position="789"/>
    </location>
</feature>
<feature type="compositionally biased region" description="Basic and acidic residues" evidence="1">
    <location>
        <begin position="202"/>
        <end position="217"/>
    </location>
</feature>
<protein>
    <submittedName>
        <fullName evidence="2">Uncharacterized protein</fullName>
    </submittedName>
</protein>
<feature type="region of interest" description="Disordered" evidence="1">
    <location>
        <begin position="494"/>
        <end position="513"/>
    </location>
</feature>
<evidence type="ECO:0000313" key="2">
    <source>
        <dbReference type="EMBL" id="WOL05043.1"/>
    </source>
</evidence>
<dbReference type="Proteomes" id="UP001327560">
    <property type="component" value="Chromosome 4"/>
</dbReference>
<accession>A0AAQ3KA51</accession>
<dbReference type="AlphaFoldDB" id="A0AAQ3KA51"/>
<feature type="compositionally biased region" description="Basic and acidic residues" evidence="1">
    <location>
        <begin position="75"/>
        <end position="100"/>
    </location>
</feature>
<reference evidence="2 3" key="1">
    <citation type="submission" date="2023-10" db="EMBL/GenBank/DDBJ databases">
        <title>Chromosome-scale genome assembly provides insights into flower coloration mechanisms of Canna indica.</title>
        <authorList>
            <person name="Li C."/>
        </authorList>
    </citation>
    <scope>NUCLEOTIDE SEQUENCE [LARGE SCALE GENOMIC DNA]</scope>
    <source>
        <tissue evidence="2">Flower</tissue>
    </source>
</reference>
<feature type="region of interest" description="Disordered" evidence="1">
    <location>
        <begin position="571"/>
        <end position="594"/>
    </location>
</feature>
<organism evidence="2 3">
    <name type="scientific">Canna indica</name>
    <name type="common">Indian-shot</name>
    <dbReference type="NCBI Taxonomy" id="4628"/>
    <lineage>
        <taxon>Eukaryota</taxon>
        <taxon>Viridiplantae</taxon>
        <taxon>Streptophyta</taxon>
        <taxon>Embryophyta</taxon>
        <taxon>Tracheophyta</taxon>
        <taxon>Spermatophyta</taxon>
        <taxon>Magnoliopsida</taxon>
        <taxon>Liliopsida</taxon>
        <taxon>Zingiberales</taxon>
        <taxon>Cannaceae</taxon>
        <taxon>Canna</taxon>
    </lineage>
</organism>
<keyword evidence="3" id="KW-1185">Reference proteome</keyword>
<gene>
    <name evidence="2" type="ORF">Cni_G13766</name>
</gene>
<dbReference type="EMBL" id="CP136893">
    <property type="protein sequence ID" value="WOL05043.1"/>
    <property type="molecule type" value="Genomic_DNA"/>
</dbReference>
<evidence type="ECO:0000256" key="1">
    <source>
        <dbReference type="SAM" id="MobiDB-lite"/>
    </source>
</evidence>
<name>A0AAQ3KA51_9LILI</name>
<feature type="compositionally biased region" description="Basic residues" evidence="1">
    <location>
        <begin position="794"/>
        <end position="810"/>
    </location>
</feature>
<feature type="compositionally biased region" description="Basic and acidic residues" evidence="1">
    <location>
        <begin position="737"/>
        <end position="755"/>
    </location>
</feature>
<feature type="region of interest" description="Disordered" evidence="1">
    <location>
        <begin position="75"/>
        <end position="128"/>
    </location>
</feature>
<feature type="region of interest" description="Disordered" evidence="1">
    <location>
        <begin position="726"/>
        <end position="820"/>
    </location>
</feature>
<sequence>MGNEMGNQNVTGIQAQDTTATNAINGYLEHDTHVLKHMLINENLMVMTASRDADYPKDGGGKDLLEEDDKMRSDFLEKPPEDENLNKKHASEQAEGEKRNSVVLKPLPENEENVIPSVDQKNGDEEEQSIVTCDDFSSGGLIMENMVNDINVLGSNTAGNKLESKSSGTDKNHEVIISNVNQVLENELREERVPMENYEPNENDRRDGEENLAKTDTYDGILQREKSSSTESIETIFMDAIDAEIKSLLKEDDHQKTIVESPETADPDGHSDILDVISDEFMKGKVDDVKTNEQLAQPSEIKMTETEDEKTQENNLISMPKEGLVEEEDGGEVKELTNTPITQIIQEEDVEYRCERQDMEYKVVDNGDVSEESSFEFPLCLYNTAETVIKEVVMVKEAVVVEEEITHERKIPNGGLGIEANISKDNVVNIEGSISLEFPQKVDALSVDVVKKREEKNTEERTEIVDQKFGDQIMEFEDETTYEKEDTFEINLEETKSQSMSVEGQPDPKFNDVEASHDYWEEGQKKENTEKSEMANQNVPSSYSHGSEFLEIYSELPNLAQTQPLEELEQEETAEVSEVENYKEQSSSSHASKCRDIKSDLPNLIAEAHVNNSQHIMETQEILKAKNNGEKILNPVVEYEYKKQECVHESAGIELEASQNSIPTIIAESNQEKLQPWTANNVIKGCCFEETSTETNRLNHVKSDKDKSFVPKSSSDQETAAVMLKSNDEEVNQSPLKMKENPKDSGHTVVKRSDLGKPATPLVNLMKEEEDHVNGVSPPQTQPTAATTTNSGRSLRRSHRRPSATHHHHPPPLATQHAIPKGRGAAALDCSRFLHAKWRHLAGHRLAGCHLVKHRLVGRRPTEPSRANHGLVRPRHLRCA</sequence>
<proteinExistence type="predicted"/>
<evidence type="ECO:0000313" key="3">
    <source>
        <dbReference type="Proteomes" id="UP001327560"/>
    </source>
</evidence>
<feature type="region of interest" description="Disordered" evidence="1">
    <location>
        <begin position="197"/>
        <end position="217"/>
    </location>
</feature>